<gene>
    <name evidence="2" type="ORF">ATL17_1022</name>
</gene>
<evidence type="ECO:0000259" key="1">
    <source>
        <dbReference type="Pfam" id="PF06445"/>
    </source>
</evidence>
<evidence type="ECO:0000313" key="3">
    <source>
        <dbReference type="Proteomes" id="UP000295391"/>
    </source>
</evidence>
<dbReference type="Proteomes" id="UP000295391">
    <property type="component" value="Unassembled WGS sequence"/>
</dbReference>
<sequence length="212" mass="24571">MEKLDFKKSDKAFYSGKAGRIDRLDVPPMKYLMIDGEGGPVGESYPPSLAALYGLSYGLKFLSKTEFEKDFVVGPLQGLWWAEDMDTFITRQKDQWLWTMMIRQPDWLTEDHLEQVRAQTIAKNAKKKEPPTSETLLRKVRLETYHEGDCVQVLHVGSYDDEGPILHKMHHEFIPEHGLKMHLKHHEIYLNDPRRVAPEKLKTVLRQPVTSA</sequence>
<evidence type="ECO:0000313" key="2">
    <source>
        <dbReference type="EMBL" id="TDQ67016.1"/>
    </source>
</evidence>
<dbReference type="PIRSF" id="PIRSF031644">
    <property type="entry name" value="UCP031644"/>
    <property type="match status" value="1"/>
</dbReference>
<reference evidence="2 3" key="1">
    <citation type="submission" date="2019-03" db="EMBL/GenBank/DDBJ databases">
        <title>Genomic Encyclopedia of Type Strains, Phase III (KMG-III): the genomes of soil and plant-associated and newly described type strains.</title>
        <authorList>
            <person name="Whitman W."/>
        </authorList>
    </citation>
    <scope>NUCLEOTIDE SEQUENCE [LARGE SCALE GENOMIC DNA]</scope>
    <source>
        <strain evidence="2 3">CGMCC 1.7002</strain>
    </source>
</reference>
<dbReference type="AlphaFoldDB" id="A0A4R6VW34"/>
<protein>
    <recommendedName>
        <fullName evidence="1">GyrI-like small molecule binding domain-containing protein</fullName>
    </recommendedName>
</protein>
<dbReference type="EMBL" id="SNYR01000001">
    <property type="protein sequence ID" value="TDQ67016.1"/>
    <property type="molecule type" value="Genomic_DNA"/>
</dbReference>
<dbReference type="Pfam" id="PF06445">
    <property type="entry name" value="GyrI-like"/>
    <property type="match status" value="1"/>
</dbReference>
<proteinExistence type="predicted"/>
<organism evidence="2 3">
    <name type="scientific">Maritalea mobilis</name>
    <dbReference type="NCBI Taxonomy" id="483324"/>
    <lineage>
        <taxon>Bacteria</taxon>
        <taxon>Pseudomonadati</taxon>
        <taxon>Pseudomonadota</taxon>
        <taxon>Alphaproteobacteria</taxon>
        <taxon>Hyphomicrobiales</taxon>
        <taxon>Devosiaceae</taxon>
        <taxon>Maritalea</taxon>
    </lineage>
</organism>
<dbReference type="InterPro" id="IPR029442">
    <property type="entry name" value="GyrI-like"/>
</dbReference>
<dbReference type="InterPro" id="IPR011256">
    <property type="entry name" value="Reg_factor_effector_dom_sf"/>
</dbReference>
<accession>A0A4R6VW34</accession>
<comment type="caution">
    <text evidence="2">The sequence shown here is derived from an EMBL/GenBank/DDBJ whole genome shotgun (WGS) entry which is preliminary data.</text>
</comment>
<feature type="domain" description="GyrI-like small molecule binding" evidence="1">
    <location>
        <begin position="25"/>
        <end position="206"/>
    </location>
</feature>
<keyword evidence="3" id="KW-1185">Reference proteome</keyword>
<dbReference type="SUPFAM" id="SSF55136">
    <property type="entry name" value="Probable bacterial effector-binding domain"/>
    <property type="match status" value="1"/>
</dbReference>
<dbReference type="InterPro" id="IPR008319">
    <property type="entry name" value="GyrI-like_CCH_Lin2189-like"/>
</dbReference>
<dbReference type="Gene3D" id="3.20.80.10">
    <property type="entry name" value="Regulatory factor, effector binding domain"/>
    <property type="match status" value="1"/>
</dbReference>
<dbReference type="RefSeq" id="WP_208111113.1">
    <property type="nucleotide sequence ID" value="NZ_SNYR01000001.1"/>
</dbReference>
<name>A0A4R6VW34_9HYPH</name>